<keyword evidence="2" id="KW-0479">Metal-binding</keyword>
<evidence type="ECO:0000256" key="5">
    <source>
        <dbReference type="ARBA" id="ARBA00023242"/>
    </source>
</evidence>
<evidence type="ECO:0000256" key="3">
    <source>
        <dbReference type="ARBA" id="ARBA00022771"/>
    </source>
</evidence>
<evidence type="ECO:0000259" key="7">
    <source>
        <dbReference type="PROSITE" id="PS50090"/>
    </source>
</evidence>
<keyword evidence="3" id="KW-0863">Zinc-finger</keyword>
<evidence type="ECO:0000256" key="4">
    <source>
        <dbReference type="ARBA" id="ARBA00022833"/>
    </source>
</evidence>
<dbReference type="CDD" id="cd11660">
    <property type="entry name" value="SANT_TRF"/>
    <property type="match status" value="1"/>
</dbReference>
<dbReference type="InterPro" id="IPR001005">
    <property type="entry name" value="SANT/Myb"/>
</dbReference>
<dbReference type="SUPFAM" id="SSF57903">
    <property type="entry name" value="FYVE/PHD zinc finger"/>
    <property type="match status" value="1"/>
</dbReference>
<dbReference type="CDD" id="cd15489">
    <property type="entry name" value="PHD_SF"/>
    <property type="match status" value="1"/>
</dbReference>
<dbReference type="GO" id="GO:0008270">
    <property type="term" value="F:zinc ion binding"/>
    <property type="evidence" value="ECO:0007669"/>
    <property type="project" value="UniProtKB-KW"/>
</dbReference>
<evidence type="ECO:0000256" key="1">
    <source>
        <dbReference type="ARBA" id="ARBA00004123"/>
    </source>
</evidence>
<keyword evidence="9" id="KW-1185">Reference proteome</keyword>
<reference evidence="10" key="2">
    <citation type="submission" date="2025-08" db="UniProtKB">
        <authorList>
            <consortium name="RefSeq"/>
        </authorList>
    </citation>
    <scope>IDENTIFICATION</scope>
    <source>
        <tissue evidence="10">Leaf</tissue>
    </source>
</reference>
<dbReference type="PANTHER" id="PTHR47863:SF5">
    <property type="entry name" value="HOMEODOMAIN-LIKE PROTEIN WITH RING_FYVE_PHD-TYPE ZINC FINGER DOMAIN-CONTAINING PROTEIN-RELATED"/>
    <property type="match status" value="1"/>
</dbReference>
<dbReference type="GeneID" id="108863249"/>
<proteinExistence type="predicted"/>
<evidence type="ECO:0000313" key="10">
    <source>
        <dbReference type="RefSeq" id="XP_018493123.1"/>
    </source>
</evidence>
<evidence type="ECO:0000256" key="2">
    <source>
        <dbReference type="ARBA" id="ARBA00022723"/>
    </source>
</evidence>
<dbReference type="KEGG" id="rsz:108863249"/>
<dbReference type="Gene3D" id="3.30.40.10">
    <property type="entry name" value="Zinc/RING finger domain, C3HC4 (zinc finger)"/>
    <property type="match status" value="1"/>
</dbReference>
<organism evidence="9 10">
    <name type="scientific">Raphanus sativus</name>
    <name type="common">Radish</name>
    <name type="synonym">Raphanus raphanistrum var. sativus</name>
    <dbReference type="NCBI Taxonomy" id="3726"/>
    <lineage>
        <taxon>Eukaryota</taxon>
        <taxon>Viridiplantae</taxon>
        <taxon>Streptophyta</taxon>
        <taxon>Embryophyta</taxon>
        <taxon>Tracheophyta</taxon>
        <taxon>Spermatophyta</taxon>
        <taxon>Magnoliopsida</taxon>
        <taxon>eudicotyledons</taxon>
        <taxon>Gunneridae</taxon>
        <taxon>Pentapetalae</taxon>
        <taxon>rosids</taxon>
        <taxon>malvids</taxon>
        <taxon>Brassicales</taxon>
        <taxon>Brassicaceae</taxon>
        <taxon>Brassiceae</taxon>
        <taxon>Raphanus</taxon>
    </lineage>
</organism>
<evidence type="ECO:0000259" key="8">
    <source>
        <dbReference type="PROSITE" id="PS51294"/>
    </source>
</evidence>
<dbReference type="InterPro" id="IPR011011">
    <property type="entry name" value="Znf_FYVE_PHD"/>
</dbReference>
<dbReference type="AlphaFoldDB" id="A0A6J0PAK3"/>
<dbReference type="Gene3D" id="1.10.10.60">
    <property type="entry name" value="Homeodomain-like"/>
    <property type="match status" value="1"/>
</dbReference>
<dbReference type="SUPFAM" id="SSF46689">
    <property type="entry name" value="Homeodomain-like"/>
    <property type="match status" value="1"/>
</dbReference>
<comment type="subcellular location">
    <subcellularLocation>
        <location evidence="1">Nucleus</location>
    </subcellularLocation>
</comment>
<sequence>MASVVNVNKKRVRISEENPESEKKDDNTCCVCDGKDDWVLVCHGEGCLISIHQSCTCDEPDFDEFGNFFCPYCWYKRVVLKSLKLRDKLSVGIDKSRVVVDLDVSENVNASQGRRRECDDESYEKFMAMEMDQRREEVAAETPQSQNHVSEDGDEVDLAFNEQEEEEDEQIEHHHRISTDNVQELALVIHQPIEAQPFRTVPPPPTNGTAALHVPEQRKRKRVLWTQAEEEMLKVGVQKFPGVRNIPWRKILEFGRDVFHEDRAPSDLKDKWKNILKCLLRAPDGKVVSFLSTERQPYHQ</sequence>
<protein>
    <submittedName>
        <fullName evidence="10">LOW QUALITY PROTEIN: uncharacterized protein LOC108863249</fullName>
    </submittedName>
</protein>
<feature type="domain" description="HTH myb-type" evidence="8">
    <location>
        <begin position="217"/>
        <end position="280"/>
    </location>
</feature>
<reference evidence="9" key="1">
    <citation type="journal article" date="2019" name="Database">
        <title>The radish genome database (RadishGD): an integrated information resource for radish genomics.</title>
        <authorList>
            <person name="Yu H.J."/>
            <person name="Baek S."/>
            <person name="Lee Y.J."/>
            <person name="Cho A."/>
            <person name="Mun J.H."/>
        </authorList>
    </citation>
    <scope>NUCLEOTIDE SEQUENCE [LARGE SCALE GENOMIC DNA]</scope>
    <source>
        <strain evidence="9">cv. WK10039</strain>
    </source>
</reference>
<name>A0A6J0PAK3_RAPSA</name>
<keyword evidence="4" id="KW-0862">Zinc</keyword>
<dbReference type="GO" id="GO:0005634">
    <property type="term" value="C:nucleus"/>
    <property type="evidence" value="ECO:0007669"/>
    <property type="project" value="UniProtKB-SubCell"/>
</dbReference>
<feature type="region of interest" description="Disordered" evidence="6">
    <location>
        <begin position="134"/>
        <end position="153"/>
    </location>
</feature>
<dbReference type="SMART" id="SM00717">
    <property type="entry name" value="SANT"/>
    <property type="match status" value="1"/>
</dbReference>
<dbReference type="RefSeq" id="XP_018493123.1">
    <property type="nucleotide sequence ID" value="XM_018637621.2"/>
</dbReference>
<dbReference type="PANTHER" id="PTHR47863">
    <property type="entry name" value="RING/FYVE/PHD ZINC FINGER SUPERFAMILY PROTEIN"/>
    <property type="match status" value="1"/>
</dbReference>
<dbReference type="InterPro" id="IPR013083">
    <property type="entry name" value="Znf_RING/FYVE/PHD"/>
</dbReference>
<dbReference type="PROSITE" id="PS51294">
    <property type="entry name" value="HTH_MYB"/>
    <property type="match status" value="1"/>
</dbReference>
<dbReference type="InterPro" id="IPR017930">
    <property type="entry name" value="Myb_dom"/>
</dbReference>
<dbReference type="PROSITE" id="PS50090">
    <property type="entry name" value="MYB_LIKE"/>
    <property type="match status" value="1"/>
</dbReference>
<evidence type="ECO:0000313" key="9">
    <source>
        <dbReference type="Proteomes" id="UP000504610"/>
    </source>
</evidence>
<dbReference type="InterPro" id="IPR009057">
    <property type="entry name" value="Homeodomain-like_sf"/>
</dbReference>
<evidence type="ECO:0000256" key="6">
    <source>
        <dbReference type="SAM" id="MobiDB-lite"/>
    </source>
</evidence>
<dbReference type="Proteomes" id="UP000504610">
    <property type="component" value="Chromosome 1"/>
</dbReference>
<keyword evidence="5" id="KW-0539">Nucleus</keyword>
<gene>
    <name evidence="10" type="primary">LOC108863249</name>
</gene>
<feature type="domain" description="Myb-like" evidence="7">
    <location>
        <begin position="217"/>
        <end position="276"/>
    </location>
</feature>
<accession>A0A6J0PAK3</accession>
<dbReference type="OrthoDB" id="608866at2759"/>